<feature type="domain" description="THO complex subunitTHOC2 C-terminal" evidence="3">
    <location>
        <begin position="3"/>
        <end position="206"/>
    </location>
</feature>
<dbReference type="InterPro" id="IPR021418">
    <property type="entry name" value="THO_THOC2_C"/>
</dbReference>
<feature type="compositionally biased region" description="Low complexity" evidence="2">
    <location>
        <begin position="249"/>
        <end position="266"/>
    </location>
</feature>
<feature type="region of interest" description="Disordered" evidence="2">
    <location>
        <begin position="433"/>
        <end position="507"/>
    </location>
</feature>
<feature type="region of interest" description="Disordered" evidence="2">
    <location>
        <begin position="218"/>
        <end position="339"/>
    </location>
</feature>
<feature type="compositionally biased region" description="Pro residues" evidence="2">
    <location>
        <begin position="498"/>
        <end position="507"/>
    </location>
</feature>
<feature type="compositionally biased region" description="Polar residues" evidence="2">
    <location>
        <begin position="292"/>
        <end position="318"/>
    </location>
</feature>
<feature type="compositionally biased region" description="Low complexity" evidence="2">
    <location>
        <begin position="488"/>
        <end position="497"/>
    </location>
</feature>
<name>A0A5K3FWF4_MESCO</name>
<feature type="compositionally biased region" description="Basic and acidic residues" evidence="2">
    <location>
        <begin position="460"/>
        <end position="469"/>
    </location>
</feature>
<dbReference type="GO" id="GO:0006397">
    <property type="term" value="P:mRNA processing"/>
    <property type="evidence" value="ECO:0007669"/>
    <property type="project" value="InterPro"/>
</dbReference>
<feature type="region of interest" description="Disordered" evidence="2">
    <location>
        <begin position="371"/>
        <end position="421"/>
    </location>
</feature>
<dbReference type="GO" id="GO:0006406">
    <property type="term" value="P:mRNA export from nucleus"/>
    <property type="evidence" value="ECO:0007669"/>
    <property type="project" value="InterPro"/>
</dbReference>
<accession>A0A5K3FWF4</accession>
<sequence>MSATKTDTITQFLQFCVYPRAFFTASDAVYAAQFIHVLHQLKAAQFSTLICLDRIFNDITLPVSMCTEKEAHRYGRFLCSVLDLVMRWHSSEEIFNQECGQYPGFVTVFRKGTDANTKADQLQFENYRHVVHKWHYRVTKAAVACLESGNYAQIRNALIVLTRILPHYPKINQFGSAVERRVNKLKVEEKDKRPDLKVMAFSYAGMMRPMKATWVSEEDFHDVEQKPAAKPQQSQATVNSQCGGVGRSPPVTTETTTTAATITVPAGVGGARGSPTLELVRTLSGSVEPAPKSSSVAPINSKPVRNSTTSSQKRSAVSNAPFDIGNAPGGEHAPSDELREMKHRRNLSVDKNYTSSSKRLRISDAQHQLLQQQQMNEDSSTNVPSKEGRRLQRKRAAAAASLGGSSISSSVATAGGDGDGRANRESVAYLDLDDMQPCGGSSSIKKSRKGGISRNLSSMDKMREEDGERRHRRSSTSGGHRHHRSSRRPSPVGSLSPTPTPPTASQL</sequence>
<organism evidence="4">
    <name type="scientific">Mesocestoides corti</name>
    <name type="common">Flatworm</name>
    <dbReference type="NCBI Taxonomy" id="53468"/>
    <lineage>
        <taxon>Eukaryota</taxon>
        <taxon>Metazoa</taxon>
        <taxon>Spiralia</taxon>
        <taxon>Lophotrochozoa</taxon>
        <taxon>Platyhelminthes</taxon>
        <taxon>Cestoda</taxon>
        <taxon>Eucestoda</taxon>
        <taxon>Cyclophyllidea</taxon>
        <taxon>Mesocestoididae</taxon>
        <taxon>Mesocestoides</taxon>
    </lineage>
</organism>
<evidence type="ECO:0000256" key="1">
    <source>
        <dbReference type="ARBA" id="ARBA00047033"/>
    </source>
</evidence>
<dbReference type="Pfam" id="PF11262">
    <property type="entry name" value="Tho2"/>
    <property type="match status" value="1"/>
</dbReference>
<feature type="compositionally biased region" description="Polar residues" evidence="2">
    <location>
        <begin position="375"/>
        <end position="384"/>
    </location>
</feature>
<dbReference type="AlphaFoldDB" id="A0A5K3FWF4"/>
<feature type="compositionally biased region" description="Low complexity" evidence="2">
    <location>
        <begin position="397"/>
        <end position="414"/>
    </location>
</feature>
<dbReference type="InterPro" id="IPR040007">
    <property type="entry name" value="Tho2"/>
</dbReference>
<proteinExistence type="predicted"/>
<protein>
    <submittedName>
        <fullName evidence="4">Tho2 domain-containing protein</fullName>
    </submittedName>
</protein>
<evidence type="ECO:0000259" key="3">
    <source>
        <dbReference type="Pfam" id="PF11262"/>
    </source>
</evidence>
<feature type="compositionally biased region" description="Basic residues" evidence="2">
    <location>
        <begin position="470"/>
        <end position="487"/>
    </location>
</feature>
<comment type="subunit">
    <text evidence="1">Component of the THO subcomplex, which is composed of THOC1, THOC2, THOC3, THOC5, THOC6 and THOC7. The THO subcomplex interacts with DDX39B to form the THO-DDX39B complex which multimerizes into a 28-subunit tetrameric assembly. Component of the transcription/export (TREX) complex at least composed of ALYREF/THOC4, DDX39B, SARNP/CIP29, CHTOP and the THO subcomplex; in the complex interacts with THOC1, THOC3, THOC5, THOC7 and DDX39B. TREX seems to have a dynamic structure involving ATP-dependent remodeling. Interacts with POLDIP3 and ZC3H11A.</text>
</comment>
<reference evidence="4" key="1">
    <citation type="submission" date="2019-11" db="UniProtKB">
        <authorList>
            <consortium name="WormBaseParasite"/>
        </authorList>
    </citation>
    <scope>IDENTIFICATION</scope>
</reference>
<dbReference type="PANTHER" id="PTHR21597">
    <property type="entry name" value="THO2 PROTEIN"/>
    <property type="match status" value="1"/>
</dbReference>
<dbReference type="WBParaSite" id="MCU_012267-RB">
    <property type="protein sequence ID" value="MCU_012267-RB"/>
    <property type="gene ID" value="MCU_012267"/>
</dbReference>
<dbReference type="GO" id="GO:0000445">
    <property type="term" value="C:THO complex part of transcription export complex"/>
    <property type="evidence" value="ECO:0007669"/>
    <property type="project" value="TreeGrafter"/>
</dbReference>
<dbReference type="GO" id="GO:0003729">
    <property type="term" value="F:mRNA binding"/>
    <property type="evidence" value="ECO:0007669"/>
    <property type="project" value="TreeGrafter"/>
</dbReference>
<evidence type="ECO:0000313" key="4">
    <source>
        <dbReference type="WBParaSite" id="MCU_012267-RB"/>
    </source>
</evidence>
<evidence type="ECO:0000256" key="2">
    <source>
        <dbReference type="SAM" id="MobiDB-lite"/>
    </source>
</evidence>
<dbReference type="PANTHER" id="PTHR21597:SF0">
    <property type="entry name" value="THO COMPLEX SUBUNIT 2"/>
    <property type="match status" value="1"/>
</dbReference>